<reference evidence="1" key="1">
    <citation type="submission" date="2023-04" db="EMBL/GenBank/DDBJ databases">
        <authorList>
            <person name="Vijverberg K."/>
            <person name="Xiong W."/>
            <person name="Schranz E."/>
        </authorList>
    </citation>
    <scope>NUCLEOTIDE SEQUENCE</scope>
</reference>
<gene>
    <name evidence="1" type="ORF">LSALG_LOCUS14043</name>
</gene>
<dbReference type="EMBL" id="OX465078">
    <property type="protein sequence ID" value="CAI9273926.1"/>
    <property type="molecule type" value="Genomic_DNA"/>
</dbReference>
<dbReference type="AlphaFoldDB" id="A0AA36DW84"/>
<proteinExistence type="predicted"/>
<dbReference type="Proteomes" id="UP001177003">
    <property type="component" value="Chromosome 2"/>
</dbReference>
<evidence type="ECO:0000313" key="2">
    <source>
        <dbReference type="Proteomes" id="UP001177003"/>
    </source>
</evidence>
<sequence>MYVPNLLGGIGDVLGDGFATLGRKEIVVVPSSSETSSSPFIDSVTANPGACSVLRAYVPGWVVIKDSLLLEDIAAQEWSYYAHPPATMKLLAAQSAARMAINHQYAAAQTSTLWLLSLTGFAAME</sequence>
<keyword evidence="2" id="KW-1185">Reference proteome</keyword>
<organism evidence="1 2">
    <name type="scientific">Lactuca saligna</name>
    <name type="common">Willowleaf lettuce</name>
    <dbReference type="NCBI Taxonomy" id="75948"/>
    <lineage>
        <taxon>Eukaryota</taxon>
        <taxon>Viridiplantae</taxon>
        <taxon>Streptophyta</taxon>
        <taxon>Embryophyta</taxon>
        <taxon>Tracheophyta</taxon>
        <taxon>Spermatophyta</taxon>
        <taxon>Magnoliopsida</taxon>
        <taxon>eudicotyledons</taxon>
        <taxon>Gunneridae</taxon>
        <taxon>Pentapetalae</taxon>
        <taxon>asterids</taxon>
        <taxon>campanulids</taxon>
        <taxon>Asterales</taxon>
        <taxon>Asteraceae</taxon>
        <taxon>Cichorioideae</taxon>
        <taxon>Cichorieae</taxon>
        <taxon>Lactucinae</taxon>
        <taxon>Lactuca</taxon>
    </lineage>
</organism>
<accession>A0AA36DW84</accession>
<protein>
    <submittedName>
        <fullName evidence="1">Uncharacterized protein</fullName>
    </submittedName>
</protein>
<name>A0AA36DW84_LACSI</name>
<evidence type="ECO:0000313" key="1">
    <source>
        <dbReference type="EMBL" id="CAI9273926.1"/>
    </source>
</evidence>